<gene>
    <name evidence="2" type="ORF">CRG98_043044</name>
</gene>
<dbReference type="Proteomes" id="UP000233551">
    <property type="component" value="Unassembled WGS sequence"/>
</dbReference>
<organism evidence="2 3">
    <name type="scientific">Punica granatum</name>
    <name type="common">Pomegranate</name>
    <dbReference type="NCBI Taxonomy" id="22663"/>
    <lineage>
        <taxon>Eukaryota</taxon>
        <taxon>Viridiplantae</taxon>
        <taxon>Streptophyta</taxon>
        <taxon>Embryophyta</taxon>
        <taxon>Tracheophyta</taxon>
        <taxon>Spermatophyta</taxon>
        <taxon>Magnoliopsida</taxon>
        <taxon>eudicotyledons</taxon>
        <taxon>Gunneridae</taxon>
        <taxon>Pentapetalae</taxon>
        <taxon>rosids</taxon>
        <taxon>malvids</taxon>
        <taxon>Myrtales</taxon>
        <taxon>Lythraceae</taxon>
        <taxon>Punica</taxon>
    </lineage>
</organism>
<accession>A0A2I0HYE8</accession>
<name>A0A2I0HYE8_PUNGR</name>
<comment type="caution">
    <text evidence="2">The sequence shown here is derived from an EMBL/GenBank/DDBJ whole genome shotgun (WGS) entry which is preliminary data.</text>
</comment>
<proteinExistence type="predicted"/>
<dbReference type="AlphaFoldDB" id="A0A2I0HYE8"/>
<protein>
    <submittedName>
        <fullName evidence="2">Uncharacterized protein</fullName>
    </submittedName>
</protein>
<evidence type="ECO:0000313" key="3">
    <source>
        <dbReference type="Proteomes" id="UP000233551"/>
    </source>
</evidence>
<evidence type="ECO:0000256" key="1">
    <source>
        <dbReference type="SAM" id="SignalP"/>
    </source>
</evidence>
<evidence type="ECO:0000313" key="2">
    <source>
        <dbReference type="EMBL" id="PKI36560.1"/>
    </source>
</evidence>
<feature type="signal peptide" evidence="1">
    <location>
        <begin position="1"/>
        <end position="24"/>
    </location>
</feature>
<sequence length="233" mass="25380">MAIMKSSCFIRCRALLVGLPLVSPRLYHGCELPLDSPPYSTTAVGHRELFLPAARVPLPSLSGFSIFPSWLGGSCGVPVRSLSLLQPWLGRGSGLICTSDSGAAGGYPEAPLWLQQTAPYQPHLRDSRLSSILLLVDRYGMVGSCESSWREALVGDEDGDIVMRKPRSGHANWCAKKSLVRGVCEHKYLKTMLSSALLLMKEKINATTWVFILNVQKSLLLPQASSSRKLKGA</sequence>
<dbReference type="EMBL" id="PGOL01004799">
    <property type="protein sequence ID" value="PKI36560.1"/>
    <property type="molecule type" value="Genomic_DNA"/>
</dbReference>
<reference evidence="2 3" key="1">
    <citation type="submission" date="2017-11" db="EMBL/GenBank/DDBJ databases">
        <title>De-novo sequencing of pomegranate (Punica granatum L.) genome.</title>
        <authorList>
            <person name="Akparov Z."/>
            <person name="Amiraslanov A."/>
            <person name="Hajiyeva S."/>
            <person name="Abbasov M."/>
            <person name="Kaur K."/>
            <person name="Hamwieh A."/>
            <person name="Solovyev V."/>
            <person name="Salamov A."/>
            <person name="Braich B."/>
            <person name="Kosarev P."/>
            <person name="Mahmoud A."/>
            <person name="Hajiyev E."/>
            <person name="Babayeva S."/>
            <person name="Izzatullayeva V."/>
            <person name="Mammadov A."/>
            <person name="Mammadov A."/>
            <person name="Sharifova S."/>
            <person name="Ojaghi J."/>
            <person name="Eynullazada K."/>
            <person name="Bayramov B."/>
            <person name="Abdulazimova A."/>
            <person name="Shahmuradov I."/>
        </authorList>
    </citation>
    <scope>NUCLEOTIDE SEQUENCE [LARGE SCALE GENOMIC DNA]</scope>
    <source>
        <strain evidence="3">cv. AG2017</strain>
        <tissue evidence="2">Leaf</tissue>
    </source>
</reference>
<keyword evidence="3" id="KW-1185">Reference proteome</keyword>
<keyword evidence="1" id="KW-0732">Signal</keyword>
<feature type="chain" id="PRO_5014141624" evidence="1">
    <location>
        <begin position="25"/>
        <end position="233"/>
    </location>
</feature>